<evidence type="ECO:0000256" key="1">
    <source>
        <dbReference type="SAM" id="MobiDB-lite"/>
    </source>
</evidence>
<sequence length="357" mass="38703">MTTEPSGDATQDAPAQTGSRWPVGPIFSYDHKGLPRHLWTSGCVHARRALSRFSSEDPSDQELTAISIGCAIELLSKSLIAATSPALLSERGDRDSLLHLTDLGHLSAKAPTEVKTLSAPDAVAMAVHLHPSLTWRQATDSVVFRVRNAAAHMGLVDCDDLRSAVLVMLRYVDGLLTIRKADPAKFWGDDLASLASELLNEATTERRRIVAAKQVMARARLAALIGRLDESARSVVLASLSGQYASFMTDEQDQPHACPVCAQVGYLSCQIERGHVLRDEAGVGTGILRTAYPVDFHCLVCGLGLERDELQEFEFPTAIELKPDSDPVSVWLAKQIEDLGIRRSGGKAPVMRVSDES</sequence>
<evidence type="ECO:0000313" key="2">
    <source>
        <dbReference type="EMBL" id="PWW24878.1"/>
    </source>
</evidence>
<keyword evidence="3" id="KW-1185">Reference proteome</keyword>
<accession>A0A317QMP6</accession>
<feature type="region of interest" description="Disordered" evidence="1">
    <location>
        <begin position="1"/>
        <end position="21"/>
    </location>
</feature>
<dbReference type="Proteomes" id="UP000246661">
    <property type="component" value="Unassembled WGS sequence"/>
</dbReference>
<protein>
    <submittedName>
        <fullName evidence="2">Uncharacterized protein</fullName>
    </submittedName>
</protein>
<proteinExistence type="predicted"/>
<gene>
    <name evidence="2" type="ORF">JD79_04069</name>
</gene>
<evidence type="ECO:0000313" key="3">
    <source>
        <dbReference type="Proteomes" id="UP000246661"/>
    </source>
</evidence>
<comment type="caution">
    <text evidence="2">The sequence shown here is derived from an EMBL/GenBank/DDBJ whole genome shotgun (WGS) entry which is preliminary data.</text>
</comment>
<dbReference type="AlphaFoldDB" id="A0A317QMP6"/>
<organism evidence="2 3">
    <name type="scientific">Geodermatophilus normandii</name>
    <dbReference type="NCBI Taxonomy" id="1137989"/>
    <lineage>
        <taxon>Bacteria</taxon>
        <taxon>Bacillati</taxon>
        <taxon>Actinomycetota</taxon>
        <taxon>Actinomycetes</taxon>
        <taxon>Geodermatophilales</taxon>
        <taxon>Geodermatophilaceae</taxon>
        <taxon>Geodermatophilus</taxon>
    </lineage>
</organism>
<name>A0A317QMP6_9ACTN</name>
<feature type="compositionally biased region" description="Polar residues" evidence="1">
    <location>
        <begin position="1"/>
        <end position="19"/>
    </location>
</feature>
<dbReference type="EMBL" id="QGTX01000001">
    <property type="protein sequence ID" value="PWW24878.1"/>
    <property type="molecule type" value="Genomic_DNA"/>
</dbReference>
<reference evidence="3" key="1">
    <citation type="submission" date="2018-05" db="EMBL/GenBank/DDBJ databases">
        <authorList>
            <person name="Klenk H.-P."/>
            <person name="Huntemann M."/>
            <person name="Clum A."/>
            <person name="Pillay M."/>
            <person name="Palaniappan K."/>
            <person name="Varghese N."/>
            <person name="Mikhailova N."/>
            <person name="Stamatis D."/>
            <person name="Reddy T."/>
            <person name="Daum C."/>
            <person name="Shapiro N."/>
            <person name="Ivanova N."/>
            <person name="Kyrpides N."/>
            <person name="Woyke T."/>
        </authorList>
    </citation>
    <scope>NUCLEOTIDE SEQUENCE [LARGE SCALE GENOMIC DNA]</scope>
    <source>
        <strain evidence="3">DSM 45417</strain>
    </source>
</reference>